<keyword evidence="5 9" id="KW-1133">Transmembrane helix</keyword>
<evidence type="ECO:0000256" key="2">
    <source>
        <dbReference type="ARBA" id="ARBA00008497"/>
    </source>
</evidence>
<evidence type="ECO:0000313" key="11">
    <source>
        <dbReference type="Proteomes" id="UP001159405"/>
    </source>
</evidence>
<comment type="similarity">
    <text evidence="2">Belongs to the CALHM family.</text>
</comment>
<evidence type="ECO:0000256" key="8">
    <source>
        <dbReference type="ARBA" id="ARBA00023303"/>
    </source>
</evidence>
<feature type="transmembrane region" description="Helical" evidence="9">
    <location>
        <begin position="93"/>
        <end position="117"/>
    </location>
</feature>
<evidence type="ECO:0000256" key="5">
    <source>
        <dbReference type="ARBA" id="ARBA00022989"/>
    </source>
</evidence>
<keyword evidence="11" id="KW-1185">Reference proteome</keyword>
<protein>
    <submittedName>
        <fullName evidence="10">Uncharacterized protein</fullName>
    </submittedName>
</protein>
<keyword evidence="4 9" id="KW-0812">Transmembrane</keyword>
<reference evidence="10 11" key="1">
    <citation type="submission" date="2022-05" db="EMBL/GenBank/DDBJ databases">
        <authorList>
            <consortium name="Genoscope - CEA"/>
            <person name="William W."/>
        </authorList>
    </citation>
    <scope>NUCLEOTIDE SEQUENCE [LARGE SCALE GENOMIC DNA]</scope>
</reference>
<accession>A0ABN8NQQ0</accession>
<keyword evidence="6" id="KW-0406">Ion transport</keyword>
<comment type="caution">
    <text evidence="10">The sequence shown here is derived from an EMBL/GenBank/DDBJ whole genome shotgun (WGS) entry which is preliminary data.</text>
</comment>
<dbReference type="Pfam" id="PF14798">
    <property type="entry name" value="Ca_hom_mod"/>
    <property type="match status" value="1"/>
</dbReference>
<evidence type="ECO:0000256" key="6">
    <source>
        <dbReference type="ARBA" id="ARBA00023065"/>
    </source>
</evidence>
<dbReference type="PANTHER" id="PTHR32261">
    <property type="entry name" value="CALCIUM HOMEOSTASIS MODULATOR PROTEIN"/>
    <property type="match status" value="1"/>
</dbReference>
<dbReference type="InterPro" id="IPR029569">
    <property type="entry name" value="CALHM"/>
</dbReference>
<keyword evidence="7 9" id="KW-0472">Membrane</keyword>
<proteinExistence type="inferred from homology"/>
<evidence type="ECO:0000256" key="7">
    <source>
        <dbReference type="ARBA" id="ARBA00023136"/>
    </source>
</evidence>
<evidence type="ECO:0000256" key="4">
    <source>
        <dbReference type="ARBA" id="ARBA00022692"/>
    </source>
</evidence>
<keyword evidence="3" id="KW-0813">Transport</keyword>
<evidence type="ECO:0000256" key="1">
    <source>
        <dbReference type="ARBA" id="ARBA00004141"/>
    </source>
</evidence>
<name>A0ABN8NQQ0_9CNID</name>
<gene>
    <name evidence="10" type="ORF">PLOB_00026851</name>
</gene>
<feature type="transmembrane region" description="Helical" evidence="9">
    <location>
        <begin position="192"/>
        <end position="211"/>
    </location>
</feature>
<feature type="transmembrane region" description="Helical" evidence="9">
    <location>
        <begin position="138"/>
        <end position="158"/>
    </location>
</feature>
<evidence type="ECO:0000256" key="9">
    <source>
        <dbReference type="SAM" id="Phobius"/>
    </source>
</evidence>
<dbReference type="Proteomes" id="UP001159405">
    <property type="component" value="Unassembled WGS sequence"/>
</dbReference>
<evidence type="ECO:0000313" key="10">
    <source>
        <dbReference type="EMBL" id="CAH3118728.1"/>
    </source>
</evidence>
<organism evidence="10 11">
    <name type="scientific">Porites lobata</name>
    <dbReference type="NCBI Taxonomy" id="104759"/>
    <lineage>
        <taxon>Eukaryota</taxon>
        <taxon>Metazoa</taxon>
        <taxon>Cnidaria</taxon>
        <taxon>Anthozoa</taxon>
        <taxon>Hexacorallia</taxon>
        <taxon>Scleractinia</taxon>
        <taxon>Fungiina</taxon>
        <taxon>Poritidae</taxon>
        <taxon>Porites</taxon>
    </lineage>
</organism>
<comment type="subcellular location">
    <subcellularLocation>
        <location evidence="1">Membrane</location>
        <topology evidence="1">Multi-pass membrane protein</topology>
    </subcellularLocation>
</comment>
<dbReference type="EMBL" id="CALNXK010000032">
    <property type="protein sequence ID" value="CAH3118728.1"/>
    <property type="molecule type" value="Genomic_DNA"/>
</dbReference>
<sequence length="375" mass="42882">MAAVEKGDVVVRITDDTEKSNLEEKQDKSKILNSWKQWMFTGEKKTRFSKTFGLIQSNSVTLRNLIVAVSTYGLERLLNAKAFNCPEENYKQYGYAFLFAPVVILFCLNLLVIGEIWKLSSRMCIKRYRRRGDRVARVLPSLLKAFVGPAVWLIVAFLEEDYYLCAKLGSLPSRGNRTSEQKVVEYKSQSHVLAWGVLVAIVILGTAMIVLKNCYLKDNLLMENLYAYERREALSAMKTFTEHMGGSLKDAKLDNDPKTSEYGSKEEKVTLYDDGIPEKRGKKTVEKLFEGYEGDKWSKGGGWYYTRAYEDFKNMYPRISTGSPFDPWRMVEGDHHGKRTYSVSCRDELKPLQPTAVTQLIGRPSEPDDEEESIV</sequence>
<dbReference type="PANTHER" id="PTHR32261:SF1">
    <property type="entry name" value="CALCIUM HOMEOSTASIS MODULATOR PROTEIN"/>
    <property type="match status" value="1"/>
</dbReference>
<keyword evidence="8" id="KW-0407">Ion channel</keyword>
<evidence type="ECO:0000256" key="3">
    <source>
        <dbReference type="ARBA" id="ARBA00022448"/>
    </source>
</evidence>